<evidence type="ECO:0000313" key="3">
    <source>
        <dbReference type="Proteomes" id="UP000649179"/>
    </source>
</evidence>
<dbReference type="InterPro" id="IPR053140">
    <property type="entry name" value="GDSL_Rv0518-like"/>
</dbReference>
<reference evidence="2" key="1">
    <citation type="journal article" date="2014" name="Int. J. Syst. Evol. Microbiol.">
        <title>Complete genome sequence of Corynebacterium casei LMG S-19264T (=DSM 44701T), isolated from a smear-ripened cheese.</title>
        <authorList>
            <consortium name="US DOE Joint Genome Institute (JGI-PGF)"/>
            <person name="Walter F."/>
            <person name="Albersmeier A."/>
            <person name="Kalinowski J."/>
            <person name="Ruckert C."/>
        </authorList>
    </citation>
    <scope>NUCLEOTIDE SEQUENCE</scope>
    <source>
        <strain evidence="2">CGMCC 1.16067</strain>
    </source>
</reference>
<dbReference type="PANTHER" id="PTHR43784">
    <property type="entry name" value="GDSL-LIKE LIPASE/ACYLHYDROLASE, PUTATIVE (AFU_ORTHOLOGUE AFUA_2G00820)-RELATED"/>
    <property type="match status" value="1"/>
</dbReference>
<protein>
    <submittedName>
        <fullName evidence="2">Lysophospholipase</fullName>
    </submittedName>
</protein>
<feature type="domain" description="SGNH hydrolase-type esterase" evidence="1">
    <location>
        <begin position="10"/>
        <end position="184"/>
    </location>
</feature>
<dbReference type="EMBL" id="BMKQ01000001">
    <property type="protein sequence ID" value="GGF45809.1"/>
    <property type="molecule type" value="Genomic_DNA"/>
</dbReference>
<dbReference type="Proteomes" id="UP000649179">
    <property type="component" value="Unassembled WGS sequence"/>
</dbReference>
<name>A0A917F293_9ACTN</name>
<reference evidence="2" key="2">
    <citation type="submission" date="2020-09" db="EMBL/GenBank/DDBJ databases">
        <authorList>
            <person name="Sun Q."/>
            <person name="Zhou Y."/>
        </authorList>
    </citation>
    <scope>NUCLEOTIDE SEQUENCE</scope>
    <source>
        <strain evidence="2">CGMCC 1.16067</strain>
    </source>
</reference>
<dbReference type="Pfam" id="PF13472">
    <property type="entry name" value="Lipase_GDSL_2"/>
    <property type="match status" value="1"/>
</dbReference>
<proteinExistence type="predicted"/>
<dbReference type="Gene3D" id="3.40.50.1110">
    <property type="entry name" value="SGNH hydrolase"/>
    <property type="match status" value="1"/>
</dbReference>
<dbReference type="CDD" id="cd01832">
    <property type="entry name" value="SGNH_hydrolase_like_1"/>
    <property type="match status" value="1"/>
</dbReference>
<dbReference type="RefSeq" id="WP_188779609.1">
    <property type="nucleotide sequence ID" value="NZ_BMKQ01000001.1"/>
</dbReference>
<keyword evidence="3" id="KW-1185">Reference proteome</keyword>
<dbReference type="InterPro" id="IPR013830">
    <property type="entry name" value="SGNH_hydro"/>
</dbReference>
<dbReference type="SUPFAM" id="SSF52266">
    <property type="entry name" value="SGNH hydrolase"/>
    <property type="match status" value="1"/>
</dbReference>
<accession>A0A917F293</accession>
<evidence type="ECO:0000259" key="1">
    <source>
        <dbReference type="Pfam" id="PF13472"/>
    </source>
</evidence>
<comment type="caution">
    <text evidence="2">The sequence shown here is derived from an EMBL/GenBank/DDBJ whole genome shotgun (WGS) entry which is preliminary data.</text>
</comment>
<organism evidence="2 3">
    <name type="scientific">Marmoricola endophyticus</name>
    <dbReference type="NCBI Taxonomy" id="2040280"/>
    <lineage>
        <taxon>Bacteria</taxon>
        <taxon>Bacillati</taxon>
        <taxon>Actinomycetota</taxon>
        <taxon>Actinomycetes</taxon>
        <taxon>Propionibacteriales</taxon>
        <taxon>Nocardioidaceae</taxon>
        <taxon>Marmoricola</taxon>
    </lineage>
</organism>
<dbReference type="InterPro" id="IPR036514">
    <property type="entry name" value="SGNH_hydro_sf"/>
</dbReference>
<gene>
    <name evidence="2" type="ORF">GCM10011519_19620</name>
</gene>
<dbReference type="PANTHER" id="PTHR43784:SF2">
    <property type="entry name" value="GDSL-LIKE LIPASE_ACYLHYDROLASE, PUTATIVE (AFU_ORTHOLOGUE AFUA_2G00820)-RELATED"/>
    <property type="match status" value="1"/>
</dbReference>
<dbReference type="AlphaFoldDB" id="A0A917F293"/>
<sequence length="255" mass="27550">MPTSYRRFVALGDSQTEGTGDWDDDGNAVGWADRLATHLDGTSSPGLAYANLAVNGCRAAHVRREQLPVALDLAPDLASVVVGMNDVLRHDYDEDSVVADVEAVVAALRGAGCDVVTMTFPDVGRMLPVMAWLRPRERRLNARLVEVARAYDVPVLDLFPLAMCGDPVIWSHDRIHGSSEGHRRIADGMASLLGLPGSDPTWADPPGTRVDPLRAVARDAWWVATFVAPFLYRQLRGRGPTAGHAAKRPALQTVG</sequence>
<evidence type="ECO:0000313" key="2">
    <source>
        <dbReference type="EMBL" id="GGF45809.1"/>
    </source>
</evidence>